<dbReference type="SUPFAM" id="SSF53335">
    <property type="entry name" value="S-adenosyl-L-methionine-dependent methyltransferases"/>
    <property type="match status" value="1"/>
</dbReference>
<dbReference type="RefSeq" id="WP_132687151.1">
    <property type="nucleotide sequence ID" value="NZ_SKBU01000001.1"/>
</dbReference>
<dbReference type="InterPro" id="IPR029063">
    <property type="entry name" value="SAM-dependent_MTases_sf"/>
</dbReference>
<dbReference type="OrthoDB" id="9773060at2"/>
<feature type="domain" description="DNA methylase N-4/N-6" evidence="5">
    <location>
        <begin position="92"/>
        <end position="410"/>
    </location>
</feature>
<comment type="similarity">
    <text evidence="1">Belongs to the N(4)/N(6)-methyltransferase family.</text>
</comment>
<dbReference type="GO" id="GO:0008170">
    <property type="term" value="F:N-methyltransferase activity"/>
    <property type="evidence" value="ECO:0007669"/>
    <property type="project" value="InterPro"/>
</dbReference>
<dbReference type="PANTHER" id="PTHR13370:SF3">
    <property type="entry name" value="TRNA (GUANINE(10)-N2)-METHYLTRANSFERASE HOMOLOG"/>
    <property type="match status" value="1"/>
</dbReference>
<gene>
    <name evidence="6" type="ORF">E0L93_00395</name>
</gene>
<dbReference type="InterPro" id="IPR002052">
    <property type="entry name" value="DNA_methylase_N6_adenine_CS"/>
</dbReference>
<dbReference type="GO" id="GO:0003677">
    <property type="term" value="F:DNA binding"/>
    <property type="evidence" value="ECO:0007669"/>
    <property type="project" value="InterPro"/>
</dbReference>
<dbReference type="InterPro" id="IPR002295">
    <property type="entry name" value="N4/N6-MTase_EcoPI_Mod-like"/>
</dbReference>
<dbReference type="InterPro" id="IPR002941">
    <property type="entry name" value="DNA_methylase_N4/N6"/>
</dbReference>
<name>A0A4R1BTV8_9ACTN</name>
<protein>
    <submittedName>
        <fullName evidence="6">Site-specific DNA-methyltransferase</fullName>
    </submittedName>
</protein>
<keyword evidence="4" id="KW-0949">S-adenosyl-L-methionine</keyword>
<dbReference type="PRINTS" id="PR00506">
    <property type="entry name" value="D21N6MTFRASE"/>
</dbReference>
<evidence type="ECO:0000256" key="2">
    <source>
        <dbReference type="ARBA" id="ARBA00022603"/>
    </source>
</evidence>
<reference evidence="6 7" key="1">
    <citation type="submission" date="2019-03" db="EMBL/GenBank/DDBJ databases">
        <title>Whole genome sequence of a novel Rubrobacter taiwanensis strain, isolated from Yellowstone National Park.</title>
        <authorList>
            <person name="Freed S."/>
            <person name="Ramaley R.F."/>
            <person name="Kyndt J.A."/>
        </authorList>
    </citation>
    <scope>NUCLEOTIDE SEQUENCE [LARGE SCALE GENOMIC DNA]</scope>
    <source>
        <strain evidence="6 7">Yellowstone</strain>
    </source>
</reference>
<evidence type="ECO:0000313" key="6">
    <source>
        <dbReference type="EMBL" id="TCJ20726.1"/>
    </source>
</evidence>
<dbReference type="AlphaFoldDB" id="A0A4R1BTV8"/>
<dbReference type="Pfam" id="PF01555">
    <property type="entry name" value="N6_N4_Mtase"/>
    <property type="match status" value="1"/>
</dbReference>
<dbReference type="GO" id="GO:0005737">
    <property type="term" value="C:cytoplasm"/>
    <property type="evidence" value="ECO:0007669"/>
    <property type="project" value="TreeGrafter"/>
</dbReference>
<organism evidence="6 7">
    <name type="scientific">Rubrobacter taiwanensis</name>
    <dbReference type="NCBI Taxonomy" id="185139"/>
    <lineage>
        <taxon>Bacteria</taxon>
        <taxon>Bacillati</taxon>
        <taxon>Actinomycetota</taxon>
        <taxon>Rubrobacteria</taxon>
        <taxon>Rubrobacterales</taxon>
        <taxon>Rubrobacteraceae</taxon>
        <taxon>Rubrobacter</taxon>
    </lineage>
</organism>
<evidence type="ECO:0000259" key="5">
    <source>
        <dbReference type="Pfam" id="PF01555"/>
    </source>
</evidence>
<dbReference type="PANTHER" id="PTHR13370">
    <property type="entry name" value="RNA METHYLASE-RELATED"/>
    <property type="match status" value="1"/>
</dbReference>
<keyword evidence="7" id="KW-1185">Reference proteome</keyword>
<keyword evidence="2 6" id="KW-0489">Methyltransferase</keyword>
<proteinExistence type="inferred from homology"/>
<comment type="caution">
    <text evidence="6">The sequence shown here is derived from an EMBL/GenBank/DDBJ whole genome shotgun (WGS) entry which is preliminary data.</text>
</comment>
<dbReference type="EMBL" id="SKBU01000001">
    <property type="protein sequence ID" value="TCJ20726.1"/>
    <property type="molecule type" value="Genomic_DNA"/>
</dbReference>
<dbReference type="Gene3D" id="3.40.50.150">
    <property type="entry name" value="Vaccinia Virus protein VP39"/>
    <property type="match status" value="1"/>
</dbReference>
<evidence type="ECO:0000313" key="7">
    <source>
        <dbReference type="Proteomes" id="UP000295244"/>
    </source>
</evidence>
<sequence>MTTKDKASVTAKIGPVKGRPMLSWVGKRALSRVNAFPAQLMETYHANGAPTESEDDRWEDWPAQYPKGGLLFYGDNKEVLANLLTSGFRDKVNLIYIDPPFDSAADYVRQVQLRGTAKEATLEGESLSLGEQIQYTDIWTNDNYLQFMYERLILLKELLANDGSIWLHCDWHKSHQLRCLMDEVFGQEALQNEVIWQRTDPHNDAKGRVGRIHDTLLWYSKGEKVTYNWQEVAEPLSEAALKEYSLTELENGDRVPYKPELEGQGRRFKLDDCTYKGNDPTRRFTWRGARPSNKRVWPYDLEGMEAALERGELFLRNPEKGAARCRVSYLDEREGQVLQSIWTAVGRMKGGVEYPTEKPRALLARIVQGFSNPGDLVLDCFIGSGTTAIAAQELGRRWIGCDINKGAIQTTSRRLQKTIAIQVERAKAPEQYGFEDMEDELPVPAQTSFSVYRVNDYDLAIQHNEAANLACEHIGIDRTKTDGFFDGTLGTGSKQELVKIVPFDHPLGIMDLEEVRRELEARGGEETRGILLVCVGKELQADHWLEEWNKHRGIVKLDKMNRPMEFANKIRVIELRTDQQYGKFFVHQPAQADVRVDRADGKIRVEIEDFISPTIVERLGMDAGDTSLFKARITDWRAMVDSVMIDPDYDGEALDVALYDVPESKNDLVKGSYELPAPDSGGPVTVAVKITDMLGEEVLITEELAANE</sequence>
<evidence type="ECO:0000256" key="1">
    <source>
        <dbReference type="ARBA" id="ARBA00006594"/>
    </source>
</evidence>
<keyword evidence="3 6" id="KW-0808">Transferase</keyword>
<dbReference type="Proteomes" id="UP000295244">
    <property type="component" value="Unassembled WGS sequence"/>
</dbReference>
<evidence type="ECO:0000256" key="3">
    <source>
        <dbReference type="ARBA" id="ARBA00022679"/>
    </source>
</evidence>
<dbReference type="GO" id="GO:0032259">
    <property type="term" value="P:methylation"/>
    <property type="evidence" value="ECO:0007669"/>
    <property type="project" value="UniProtKB-KW"/>
</dbReference>
<evidence type="ECO:0000256" key="4">
    <source>
        <dbReference type="ARBA" id="ARBA00022691"/>
    </source>
</evidence>
<accession>A0A4R1BTV8</accession>
<dbReference type="PROSITE" id="PS00092">
    <property type="entry name" value="N6_MTASE"/>
    <property type="match status" value="1"/>
</dbReference>